<dbReference type="PATRIC" id="fig|344882.3.peg.2633"/>
<dbReference type="AlphaFoldDB" id="A0A0R0CKG5"/>
<protein>
    <submittedName>
        <fullName evidence="2">Uncharacterized protein</fullName>
    </submittedName>
</protein>
<name>A0A0R0CKG5_9GAMM</name>
<evidence type="ECO:0000313" key="2">
    <source>
        <dbReference type="EMBL" id="KRG70399.1"/>
    </source>
</evidence>
<dbReference type="Proteomes" id="UP000052052">
    <property type="component" value="Unassembled WGS sequence"/>
</dbReference>
<comment type="caution">
    <text evidence="2">The sequence shown here is derived from an EMBL/GenBank/DDBJ whole genome shotgun (WGS) entry which is preliminary data.</text>
</comment>
<feature type="compositionally biased region" description="Basic residues" evidence="1">
    <location>
        <begin position="84"/>
        <end position="100"/>
    </location>
</feature>
<dbReference type="STRING" id="344882.ABB29_06485"/>
<keyword evidence="3" id="KW-1185">Reference proteome</keyword>
<dbReference type="EMBL" id="LDJL01000006">
    <property type="protein sequence ID" value="KRG70399.1"/>
    <property type="molecule type" value="Genomic_DNA"/>
</dbReference>
<gene>
    <name evidence="2" type="ORF">ABB29_06485</name>
</gene>
<feature type="region of interest" description="Disordered" evidence="1">
    <location>
        <begin position="79"/>
        <end position="101"/>
    </location>
</feature>
<dbReference type="RefSeq" id="WP_057657813.1">
    <property type="nucleotide sequence ID" value="NZ_LDJL01000006.1"/>
</dbReference>
<accession>A0A0R0CKG5</accession>
<organism evidence="2 3">
    <name type="scientific">Pseudoxanthomonas dokdonensis</name>
    <dbReference type="NCBI Taxonomy" id="344882"/>
    <lineage>
        <taxon>Bacteria</taxon>
        <taxon>Pseudomonadati</taxon>
        <taxon>Pseudomonadota</taxon>
        <taxon>Gammaproteobacteria</taxon>
        <taxon>Lysobacterales</taxon>
        <taxon>Lysobacteraceae</taxon>
        <taxon>Pseudoxanthomonas</taxon>
    </lineage>
</organism>
<proteinExistence type="predicted"/>
<reference evidence="2 3" key="1">
    <citation type="submission" date="2015-05" db="EMBL/GenBank/DDBJ databases">
        <title>Genome sequencing and analysis of members of genus Stenotrophomonas.</title>
        <authorList>
            <person name="Patil P.P."/>
            <person name="Midha S."/>
            <person name="Patil P.B."/>
        </authorList>
    </citation>
    <scope>NUCLEOTIDE SEQUENCE [LARGE SCALE GENOMIC DNA]</scope>
    <source>
        <strain evidence="2 3">DSM 21858</strain>
    </source>
</reference>
<sequence length="113" mass="12791">MSILPTAHARPADHPYPQLERWLRRAVVSGLALVLLLPLARGHSQWLGWAPLWLVGMPLSAWWALHRFRLPALADLRGPAGHGPQHRRWRRPQARRRAARTGRAMAVALSRTA</sequence>
<evidence type="ECO:0000313" key="3">
    <source>
        <dbReference type="Proteomes" id="UP000052052"/>
    </source>
</evidence>
<evidence type="ECO:0000256" key="1">
    <source>
        <dbReference type="SAM" id="MobiDB-lite"/>
    </source>
</evidence>